<dbReference type="AlphaFoldDB" id="A0A7W5B093"/>
<dbReference type="Proteomes" id="UP000570361">
    <property type="component" value="Unassembled WGS sequence"/>
</dbReference>
<protein>
    <submittedName>
        <fullName evidence="1">Uncharacterized protein</fullName>
    </submittedName>
</protein>
<dbReference type="EMBL" id="JACHXK010000007">
    <property type="protein sequence ID" value="MBB3111321.1"/>
    <property type="molecule type" value="Genomic_DNA"/>
</dbReference>
<proteinExistence type="predicted"/>
<sequence>MNYGNIRVSVLGFEQASCNVVTVYQLAYLHSLLLETRIDRLETFMRKQKKTPAIYINYVFANRLEDEAKSIMEQLMLKYKQPEKHHSNEKH</sequence>
<keyword evidence="2" id="KW-1185">Reference proteome</keyword>
<evidence type="ECO:0000313" key="2">
    <source>
        <dbReference type="Proteomes" id="UP000570361"/>
    </source>
</evidence>
<dbReference type="RefSeq" id="WP_183601212.1">
    <property type="nucleotide sequence ID" value="NZ_JACHXK010000007.1"/>
</dbReference>
<name>A0A7W5B093_9BACL</name>
<organism evidence="1 2">
    <name type="scientific">Paenibacillus phyllosphaerae</name>
    <dbReference type="NCBI Taxonomy" id="274593"/>
    <lineage>
        <taxon>Bacteria</taxon>
        <taxon>Bacillati</taxon>
        <taxon>Bacillota</taxon>
        <taxon>Bacilli</taxon>
        <taxon>Bacillales</taxon>
        <taxon>Paenibacillaceae</taxon>
        <taxon>Paenibacillus</taxon>
    </lineage>
</organism>
<gene>
    <name evidence="1" type="ORF">FHS18_003389</name>
</gene>
<accession>A0A7W5B093</accession>
<evidence type="ECO:0000313" key="1">
    <source>
        <dbReference type="EMBL" id="MBB3111321.1"/>
    </source>
</evidence>
<comment type="caution">
    <text evidence="1">The sequence shown here is derived from an EMBL/GenBank/DDBJ whole genome shotgun (WGS) entry which is preliminary data.</text>
</comment>
<reference evidence="1 2" key="1">
    <citation type="submission" date="2020-08" db="EMBL/GenBank/DDBJ databases">
        <title>Genomic Encyclopedia of Type Strains, Phase III (KMG-III): the genomes of soil and plant-associated and newly described type strains.</title>
        <authorList>
            <person name="Whitman W."/>
        </authorList>
    </citation>
    <scope>NUCLEOTIDE SEQUENCE [LARGE SCALE GENOMIC DNA]</scope>
    <source>
        <strain evidence="1 2">CECT 5862</strain>
    </source>
</reference>